<evidence type="ECO:0000313" key="1">
    <source>
        <dbReference type="EMBL" id="MBF8177221.1"/>
    </source>
</evidence>
<dbReference type="Proteomes" id="UP000657372">
    <property type="component" value="Unassembled WGS sequence"/>
</dbReference>
<dbReference type="EMBL" id="JADOEL010000003">
    <property type="protein sequence ID" value="MBF8177221.1"/>
    <property type="molecule type" value="Genomic_DNA"/>
</dbReference>
<dbReference type="RefSeq" id="WP_195874976.1">
    <property type="nucleotide sequence ID" value="NZ_JADOEL010000003.1"/>
</dbReference>
<organism evidence="1 2">
    <name type="scientific">Herminiimonas contaminans</name>
    <dbReference type="NCBI Taxonomy" id="1111140"/>
    <lineage>
        <taxon>Bacteria</taxon>
        <taxon>Pseudomonadati</taxon>
        <taxon>Pseudomonadota</taxon>
        <taxon>Betaproteobacteria</taxon>
        <taxon>Burkholderiales</taxon>
        <taxon>Oxalobacteraceae</taxon>
        <taxon>Herminiimonas</taxon>
    </lineage>
</organism>
<name>A0ABS0ER04_9BURK</name>
<reference evidence="1 2" key="1">
    <citation type="submission" date="2020-11" db="EMBL/GenBank/DDBJ databases">
        <title>WGS of Herminiimonas contaminans strain Marseille-Q4544 isolated from planarians Schmidtea mediterranea.</title>
        <authorList>
            <person name="Kangale L."/>
        </authorList>
    </citation>
    <scope>NUCLEOTIDE SEQUENCE [LARGE SCALE GENOMIC DNA]</scope>
    <source>
        <strain evidence="1 2">Marseille-Q4544</strain>
    </source>
</reference>
<gene>
    <name evidence="1" type="ORF">IXC47_05965</name>
</gene>
<evidence type="ECO:0000313" key="2">
    <source>
        <dbReference type="Proteomes" id="UP000657372"/>
    </source>
</evidence>
<comment type="caution">
    <text evidence="1">The sequence shown here is derived from an EMBL/GenBank/DDBJ whole genome shotgun (WGS) entry which is preliminary data.</text>
</comment>
<accession>A0ABS0ER04</accession>
<sequence>MKTTRTMSEISRNQFGFPPLSPLELARQTASAARLRISQTCNCKHCQQQEKLASVQNIVNNWSKKQ</sequence>
<keyword evidence="2" id="KW-1185">Reference proteome</keyword>
<protein>
    <submittedName>
        <fullName evidence="1">Uncharacterized protein</fullName>
    </submittedName>
</protein>
<proteinExistence type="predicted"/>